<name>A0A3P2A0R9_9NEIS</name>
<evidence type="ECO:0000256" key="1">
    <source>
        <dbReference type="SAM" id="MobiDB-lite"/>
    </source>
</evidence>
<dbReference type="AlphaFoldDB" id="A0A3P2A0R9"/>
<evidence type="ECO:0000313" key="2">
    <source>
        <dbReference type="EMBL" id="RRD89011.1"/>
    </source>
</evidence>
<proteinExistence type="predicted"/>
<keyword evidence="3" id="KW-1185">Reference proteome</keyword>
<dbReference type="RefSeq" id="WP_124796163.1">
    <property type="nucleotide sequence ID" value="NZ_RQYC01000025.1"/>
</dbReference>
<comment type="caution">
    <text evidence="2">The sequence shown here is derived from an EMBL/GenBank/DDBJ whole genome shotgun (WGS) entry which is preliminary data.</text>
</comment>
<reference evidence="2 3" key="1">
    <citation type="submission" date="2018-11" db="EMBL/GenBank/DDBJ databases">
        <title>Genomes From Bacteria Associated with the Canine Oral Cavity: a Test Case for Automated Genome-Based Taxonomic Assignment.</title>
        <authorList>
            <person name="Coil D.A."/>
            <person name="Jospin G."/>
            <person name="Darling A.E."/>
            <person name="Wallis C."/>
            <person name="Davis I.J."/>
            <person name="Harris S."/>
            <person name="Eisen J.A."/>
            <person name="Holcombe L.J."/>
            <person name="O'Flynn C."/>
        </authorList>
    </citation>
    <scope>NUCLEOTIDE SEQUENCE [LARGE SCALE GENOMIC DNA]</scope>
    <source>
        <strain evidence="2 3">COT-280</strain>
    </source>
</reference>
<dbReference type="Proteomes" id="UP000269923">
    <property type="component" value="Unassembled WGS sequence"/>
</dbReference>
<dbReference type="EMBL" id="RQYC01000025">
    <property type="protein sequence ID" value="RRD89011.1"/>
    <property type="molecule type" value="Genomic_DNA"/>
</dbReference>
<evidence type="ECO:0000313" key="3">
    <source>
        <dbReference type="Proteomes" id="UP000269923"/>
    </source>
</evidence>
<accession>A0A3P2A0R9</accession>
<protein>
    <submittedName>
        <fullName evidence="2">Uncharacterized protein</fullName>
    </submittedName>
</protein>
<gene>
    <name evidence="2" type="ORF">EII21_10180</name>
</gene>
<feature type="region of interest" description="Disordered" evidence="1">
    <location>
        <begin position="1"/>
        <end position="25"/>
    </location>
</feature>
<sequence length="160" mass="17578">MATFQENFPRNPYGGQRIDGGGEHFPVQTTALSFSQGRCTGWQAQIEQPPVPQQADLPVAEPELPEGWQAGLPPPKLVLVEDYHKPEAQPSDVLYTGKTAVDSPESETDGAVETPNPAPLPAQGPVYTIYRAVWGSSYYYRRQRNGYALHVPSHGKAETF</sequence>
<feature type="region of interest" description="Disordered" evidence="1">
    <location>
        <begin position="89"/>
        <end position="121"/>
    </location>
</feature>
<organism evidence="2 3">
    <name type="scientific">Conchiformibius steedae</name>
    <dbReference type="NCBI Taxonomy" id="153493"/>
    <lineage>
        <taxon>Bacteria</taxon>
        <taxon>Pseudomonadati</taxon>
        <taxon>Pseudomonadota</taxon>
        <taxon>Betaproteobacteria</taxon>
        <taxon>Neisseriales</taxon>
        <taxon>Neisseriaceae</taxon>
        <taxon>Conchiformibius</taxon>
    </lineage>
</organism>